<protein>
    <submittedName>
        <fullName evidence="1">SJCHGC03898 protein</fullName>
    </submittedName>
</protein>
<dbReference type="EMBL" id="AY814625">
    <property type="protein sequence ID" value="AAW26357.1"/>
    <property type="molecule type" value="mRNA"/>
</dbReference>
<name>Q5DCU9_SCHJA</name>
<proteinExistence type="evidence at transcript level"/>
<organism evidence="1">
    <name type="scientific">Schistosoma japonicum</name>
    <name type="common">Blood fluke</name>
    <dbReference type="NCBI Taxonomy" id="6182"/>
    <lineage>
        <taxon>Eukaryota</taxon>
        <taxon>Metazoa</taxon>
        <taxon>Spiralia</taxon>
        <taxon>Lophotrochozoa</taxon>
        <taxon>Platyhelminthes</taxon>
        <taxon>Trematoda</taxon>
        <taxon>Digenea</taxon>
        <taxon>Strigeidida</taxon>
        <taxon>Schistosomatoidea</taxon>
        <taxon>Schistosomatidae</taxon>
        <taxon>Schistosoma</taxon>
    </lineage>
</organism>
<reference evidence="1" key="2">
    <citation type="journal article" date="2006" name="PLoS Pathog.">
        <title>New perspectives on host-parasite interplay by comparative transcriptomic and proteomic analyses of Schistosoma japonicum.</title>
        <authorList>
            <person name="Liu F."/>
            <person name="Lu J."/>
            <person name="Hu W."/>
            <person name="Wang S.Y."/>
            <person name="Cui S.J."/>
            <person name="Chi M."/>
            <person name="Yan Q."/>
            <person name="Wang X.R."/>
            <person name="Song H.D."/>
            <person name="Xu X.N."/>
            <person name="Wang J.J."/>
            <person name="Zhang X.L."/>
            <person name="Zhang X."/>
            <person name="Wang Z.Q."/>
            <person name="Xue C.L."/>
            <person name="Brindley P.J."/>
            <person name="McManus D.P."/>
            <person name="Yang P.Y."/>
            <person name="Feng Z."/>
            <person name="Chen Z."/>
            <person name="Han Z.G."/>
        </authorList>
    </citation>
    <scope>NUCLEOTIDE SEQUENCE</scope>
</reference>
<reference evidence="1" key="1">
    <citation type="submission" date="2004-11" db="EMBL/GenBank/DDBJ databases">
        <title>The full-length cDNA sequences of Schistosoma japonicum genes.</title>
        <authorList>
            <person name="Han Z."/>
        </authorList>
    </citation>
    <scope>NUCLEOTIDE SEQUENCE</scope>
</reference>
<dbReference type="AlphaFoldDB" id="Q5DCU9"/>
<accession>Q5DCU9</accession>
<sequence length="102" mass="11812">MYSLLVRSMGQNNLLEFVTKYNFELIVIRHLIHRNVNLSSPYAPQASFVASYAITLREVKYTLDSKKVYFGHIESESVYGKKTIFHIIGNSKRLKVIVQICE</sequence>
<evidence type="ECO:0000313" key="1">
    <source>
        <dbReference type="EMBL" id="AAW26357.1"/>
    </source>
</evidence>